<evidence type="ECO:0000259" key="1">
    <source>
        <dbReference type="Pfam" id="PF00144"/>
    </source>
</evidence>
<proteinExistence type="predicted"/>
<dbReference type="AlphaFoldDB" id="A0A235EL46"/>
<keyword evidence="3" id="KW-1185">Reference proteome</keyword>
<dbReference type="RefSeq" id="WP_094289904.1">
    <property type="nucleotide sequence ID" value="NZ_NOIG01000008.1"/>
</dbReference>
<dbReference type="GO" id="GO:0016787">
    <property type="term" value="F:hydrolase activity"/>
    <property type="evidence" value="ECO:0007669"/>
    <property type="project" value="UniProtKB-KW"/>
</dbReference>
<sequence>MKKSTADSAWINAALDYLPQWLDLQLERYRQPGCSVAIARGGKTVAELALGVADLRTHQPLTPRHRLRIASHSKSFTAAGVMLLREQGKVGLDDPIGRYVDGLHKDLARARVGELLSHSAGVTRDGPDAGQFLDRRPYLSRAELLADLRAKPPLEAGVQLKYSNHGYGLLGLMMEQVTGTDYARWMQRHVIAAAGLEETAPDMPYLPRRAPLAQGHSSEFPFGQRLIVPGDNVCGAMAPAAGFVSTASDVARFFSQLAPDSPHSILSPASRREMAQRRWRDPCNLFESHYGLGTMLSAPGPREWMGHTGGLQGFLSRTARYPALDLTVTVLTNAQDGLSTEWGEGIASILFAFQQHGAPGKKEAAWAGRWWSLWGASDLVPMGKVVCQVAPAMFVPFNAATTELAITGRDTGVVQKASAYASPGQPVRRVRDASGTPAELWVGGAQLVPKDAILAEATQRYRKARPRRSALSK</sequence>
<dbReference type="InterPro" id="IPR012338">
    <property type="entry name" value="Beta-lactam/transpept-like"/>
</dbReference>
<evidence type="ECO:0000313" key="3">
    <source>
        <dbReference type="Proteomes" id="UP000215441"/>
    </source>
</evidence>
<dbReference type="InterPro" id="IPR050491">
    <property type="entry name" value="AmpC-like"/>
</dbReference>
<dbReference type="SUPFAM" id="SSF56601">
    <property type="entry name" value="beta-lactamase/transpeptidase-like"/>
    <property type="match status" value="1"/>
</dbReference>
<evidence type="ECO:0000313" key="2">
    <source>
        <dbReference type="EMBL" id="OYD49741.1"/>
    </source>
</evidence>
<dbReference type="PANTHER" id="PTHR46825:SF9">
    <property type="entry name" value="BETA-LACTAMASE-RELATED DOMAIN-CONTAINING PROTEIN"/>
    <property type="match status" value="1"/>
</dbReference>
<comment type="caution">
    <text evidence="2">The sequence shown here is derived from an EMBL/GenBank/DDBJ whole genome shotgun (WGS) entry which is preliminary data.</text>
</comment>
<dbReference type="OrthoDB" id="9799367at2"/>
<dbReference type="Proteomes" id="UP000215441">
    <property type="component" value="Unassembled WGS sequence"/>
</dbReference>
<gene>
    <name evidence="2" type="ORF">CBY09_12320</name>
</gene>
<dbReference type="EMBL" id="NOIG01000008">
    <property type="protein sequence ID" value="OYD49741.1"/>
    <property type="molecule type" value="Genomic_DNA"/>
</dbReference>
<protein>
    <submittedName>
        <fullName evidence="2">Serine hydrolase</fullName>
    </submittedName>
</protein>
<keyword evidence="2" id="KW-0378">Hydrolase</keyword>
<dbReference type="PANTHER" id="PTHR46825">
    <property type="entry name" value="D-ALANYL-D-ALANINE-CARBOXYPEPTIDASE/ENDOPEPTIDASE AMPH"/>
    <property type="match status" value="1"/>
</dbReference>
<dbReference type="Pfam" id="PF00144">
    <property type="entry name" value="Beta-lactamase"/>
    <property type="match status" value="1"/>
</dbReference>
<accession>A0A235EL46</accession>
<reference evidence="2 3" key="1">
    <citation type="submission" date="2017-07" db="EMBL/GenBank/DDBJ databases">
        <title>Acidovorax KNDSW TSA 6 genome sequence and assembly.</title>
        <authorList>
            <person name="Mayilraj S."/>
        </authorList>
    </citation>
    <scope>NUCLEOTIDE SEQUENCE [LARGE SCALE GENOMIC DNA]</scope>
    <source>
        <strain evidence="2 3">KNDSW-TSA6</strain>
    </source>
</reference>
<dbReference type="Gene3D" id="3.40.710.10">
    <property type="entry name" value="DD-peptidase/beta-lactamase superfamily"/>
    <property type="match status" value="1"/>
</dbReference>
<name>A0A235EL46_9BURK</name>
<dbReference type="InterPro" id="IPR001466">
    <property type="entry name" value="Beta-lactam-related"/>
</dbReference>
<feature type="domain" description="Beta-lactamase-related" evidence="1">
    <location>
        <begin position="25"/>
        <end position="337"/>
    </location>
</feature>
<organism evidence="2 3">
    <name type="scientific">Acidovorax kalamii</name>
    <dbReference type="NCBI Taxonomy" id="2004485"/>
    <lineage>
        <taxon>Bacteria</taxon>
        <taxon>Pseudomonadati</taxon>
        <taxon>Pseudomonadota</taxon>
        <taxon>Betaproteobacteria</taxon>
        <taxon>Burkholderiales</taxon>
        <taxon>Comamonadaceae</taxon>
        <taxon>Acidovorax</taxon>
    </lineage>
</organism>